<dbReference type="AlphaFoldDB" id="A0A8S1GRM4"/>
<dbReference type="Proteomes" id="UP000835052">
    <property type="component" value="Unassembled WGS sequence"/>
</dbReference>
<proteinExistence type="predicted"/>
<dbReference type="EMBL" id="CAJGYM010000004">
    <property type="protein sequence ID" value="CAD6186245.1"/>
    <property type="molecule type" value="Genomic_DNA"/>
</dbReference>
<evidence type="ECO:0000313" key="3">
    <source>
        <dbReference type="Proteomes" id="UP000835052"/>
    </source>
</evidence>
<organism evidence="2 3">
    <name type="scientific">Caenorhabditis auriculariae</name>
    <dbReference type="NCBI Taxonomy" id="2777116"/>
    <lineage>
        <taxon>Eukaryota</taxon>
        <taxon>Metazoa</taxon>
        <taxon>Ecdysozoa</taxon>
        <taxon>Nematoda</taxon>
        <taxon>Chromadorea</taxon>
        <taxon>Rhabditida</taxon>
        <taxon>Rhabditina</taxon>
        <taxon>Rhabditomorpha</taxon>
        <taxon>Rhabditoidea</taxon>
        <taxon>Rhabditidae</taxon>
        <taxon>Peloderinae</taxon>
        <taxon>Caenorhabditis</taxon>
    </lineage>
</organism>
<keyword evidence="1" id="KW-0732">Signal</keyword>
<evidence type="ECO:0000256" key="1">
    <source>
        <dbReference type="SAM" id="SignalP"/>
    </source>
</evidence>
<reference evidence="2" key="1">
    <citation type="submission" date="2020-10" db="EMBL/GenBank/DDBJ databases">
        <authorList>
            <person name="Kikuchi T."/>
        </authorList>
    </citation>
    <scope>NUCLEOTIDE SEQUENCE</scope>
    <source>
        <strain evidence="2">NKZ352</strain>
    </source>
</reference>
<feature type="chain" id="PRO_5035877708" evidence="1">
    <location>
        <begin position="22"/>
        <end position="129"/>
    </location>
</feature>
<evidence type="ECO:0000313" key="2">
    <source>
        <dbReference type="EMBL" id="CAD6186245.1"/>
    </source>
</evidence>
<name>A0A8S1GRM4_9PELO</name>
<protein>
    <submittedName>
        <fullName evidence="2">Uncharacterized protein</fullName>
    </submittedName>
</protein>
<accession>A0A8S1GRM4</accession>
<sequence>MSASKMSIFVAAAVLCAVVSAVSEHGPTYNSYYTPYNMLFSGHHSAPYYGYDKYSTYGKYNDYEKDVHTPSYYSPNKYYSNYQPSHDFHGSHESYTPYYGSNYYNAPKHHDDYHAPTHGYEHAPFVYTN</sequence>
<gene>
    <name evidence="2" type="ORF">CAUJ_LOCUS2164</name>
</gene>
<keyword evidence="3" id="KW-1185">Reference proteome</keyword>
<comment type="caution">
    <text evidence="2">The sequence shown here is derived from an EMBL/GenBank/DDBJ whole genome shotgun (WGS) entry which is preliminary data.</text>
</comment>
<feature type="signal peptide" evidence="1">
    <location>
        <begin position="1"/>
        <end position="21"/>
    </location>
</feature>